<organism evidence="2 3">
    <name type="scientific">Nocardiopsis codii</name>
    <dbReference type="NCBI Taxonomy" id="3065942"/>
    <lineage>
        <taxon>Bacteria</taxon>
        <taxon>Bacillati</taxon>
        <taxon>Actinomycetota</taxon>
        <taxon>Actinomycetes</taxon>
        <taxon>Streptosporangiales</taxon>
        <taxon>Nocardiopsidaceae</taxon>
        <taxon>Nocardiopsis</taxon>
    </lineage>
</organism>
<keyword evidence="1" id="KW-0472">Membrane</keyword>
<keyword evidence="3" id="KW-1185">Reference proteome</keyword>
<evidence type="ECO:0000313" key="3">
    <source>
        <dbReference type="Proteomes" id="UP001356095"/>
    </source>
</evidence>
<accession>A0ABU7KD60</accession>
<dbReference type="RefSeq" id="WP_330093935.1">
    <property type="nucleotide sequence ID" value="NZ_JAUZMY010000026.1"/>
</dbReference>
<proteinExistence type="predicted"/>
<keyword evidence="1" id="KW-1133">Transmembrane helix</keyword>
<reference evidence="2 3" key="1">
    <citation type="submission" date="2023-08" db="EMBL/GenBank/DDBJ databases">
        <authorList>
            <person name="Girao M."/>
            <person name="Carvalho M.F."/>
        </authorList>
    </citation>
    <scope>NUCLEOTIDE SEQUENCE [LARGE SCALE GENOMIC DNA]</scope>
    <source>
        <strain evidence="2 3">CT-R113</strain>
    </source>
</reference>
<dbReference type="Proteomes" id="UP001356095">
    <property type="component" value="Unassembled WGS sequence"/>
</dbReference>
<dbReference type="EMBL" id="JAUZMY010000026">
    <property type="protein sequence ID" value="MEE2040165.1"/>
    <property type="molecule type" value="Genomic_DNA"/>
</dbReference>
<comment type="caution">
    <text evidence="2">The sequence shown here is derived from an EMBL/GenBank/DDBJ whole genome shotgun (WGS) entry which is preliminary data.</text>
</comment>
<gene>
    <name evidence="2" type="ORF">Q8791_23390</name>
</gene>
<name>A0ABU7KD60_9ACTN</name>
<sequence>MSRRIDPASIVRTLLPYLVGAVAALGAKYGITLPDVALAAVIEPVLEPAVAFVVGSAYYLVGRFLETSTGATAQRIGRLILSFGLTAQSPVYIPAAEINAARPPRAGA</sequence>
<feature type="transmembrane region" description="Helical" evidence="1">
    <location>
        <begin position="37"/>
        <end position="61"/>
    </location>
</feature>
<protein>
    <submittedName>
        <fullName evidence="2">Uncharacterized protein</fullName>
    </submittedName>
</protein>
<evidence type="ECO:0000256" key="1">
    <source>
        <dbReference type="SAM" id="Phobius"/>
    </source>
</evidence>
<keyword evidence="1" id="KW-0812">Transmembrane</keyword>
<feature type="transmembrane region" description="Helical" evidence="1">
    <location>
        <begin position="12"/>
        <end position="31"/>
    </location>
</feature>
<evidence type="ECO:0000313" key="2">
    <source>
        <dbReference type="EMBL" id="MEE2040165.1"/>
    </source>
</evidence>